<dbReference type="SMART" id="SM00956">
    <property type="entry name" value="RQC"/>
    <property type="match status" value="1"/>
</dbReference>
<dbReference type="GO" id="GO:0009378">
    <property type="term" value="F:four-way junction helicase activity"/>
    <property type="evidence" value="ECO:0007669"/>
    <property type="project" value="TreeGrafter"/>
</dbReference>
<comment type="catalytic activity">
    <reaction evidence="15">
        <text>Couples ATP hydrolysis with the unwinding of duplex DNA by translocating in the 3'-5' direction.</text>
        <dbReference type="EC" id="5.6.2.4"/>
    </reaction>
</comment>
<dbReference type="InterPro" id="IPR011545">
    <property type="entry name" value="DEAD/DEAH_box_helicase_dom"/>
</dbReference>
<dbReference type="Gene3D" id="3.40.50.300">
    <property type="entry name" value="P-loop containing nucleotide triphosphate hydrolases"/>
    <property type="match status" value="2"/>
</dbReference>
<reference evidence="21" key="2">
    <citation type="journal article" date="2021" name="PeerJ">
        <title>Extensive microbial diversity within the chicken gut microbiome revealed by metagenomics and culture.</title>
        <authorList>
            <person name="Gilroy R."/>
            <person name="Ravi A."/>
            <person name="Getino M."/>
            <person name="Pursley I."/>
            <person name="Horton D.L."/>
            <person name="Alikhan N.F."/>
            <person name="Baker D."/>
            <person name="Gharbi K."/>
            <person name="Hall N."/>
            <person name="Watson M."/>
            <person name="Adriaenssens E.M."/>
            <person name="Foster-Nyarko E."/>
            <person name="Jarju S."/>
            <person name="Secka A."/>
            <person name="Antonio M."/>
            <person name="Oren A."/>
            <person name="Chaudhuri R.R."/>
            <person name="La Ragione R."/>
            <person name="Hildebrand F."/>
            <person name="Pallen M.J."/>
        </authorList>
    </citation>
    <scope>NUCLEOTIDE SEQUENCE</scope>
    <source>
        <strain evidence="21">B3-1481</strain>
    </source>
</reference>
<dbReference type="GO" id="GO:0046872">
    <property type="term" value="F:metal ion binding"/>
    <property type="evidence" value="ECO:0007669"/>
    <property type="project" value="UniProtKB-KW"/>
</dbReference>
<dbReference type="EC" id="5.6.2.4" evidence="16"/>
<evidence type="ECO:0000259" key="20">
    <source>
        <dbReference type="PROSITE" id="PS51194"/>
    </source>
</evidence>
<dbReference type="SUPFAM" id="SSF52540">
    <property type="entry name" value="P-loop containing nucleoside triphosphate hydrolases"/>
    <property type="match status" value="1"/>
</dbReference>
<dbReference type="GO" id="GO:0005737">
    <property type="term" value="C:cytoplasm"/>
    <property type="evidence" value="ECO:0007669"/>
    <property type="project" value="TreeGrafter"/>
</dbReference>
<dbReference type="Proteomes" id="UP000823769">
    <property type="component" value="Unassembled WGS sequence"/>
</dbReference>
<evidence type="ECO:0000256" key="3">
    <source>
        <dbReference type="ARBA" id="ARBA00005446"/>
    </source>
</evidence>
<accession>A0A9D9NP71</accession>
<keyword evidence="12" id="KW-0233">DNA recombination</keyword>
<dbReference type="SMART" id="SM00490">
    <property type="entry name" value="HELICc"/>
    <property type="match status" value="1"/>
</dbReference>
<dbReference type="PANTHER" id="PTHR13710:SF105">
    <property type="entry name" value="ATP-DEPENDENT DNA HELICASE Q1"/>
    <property type="match status" value="1"/>
</dbReference>
<dbReference type="GO" id="GO:0006281">
    <property type="term" value="P:DNA repair"/>
    <property type="evidence" value="ECO:0007669"/>
    <property type="project" value="UniProtKB-KW"/>
</dbReference>
<dbReference type="NCBIfam" id="TIGR00614">
    <property type="entry name" value="recQ_fam"/>
    <property type="match status" value="1"/>
</dbReference>
<dbReference type="GO" id="GO:0003677">
    <property type="term" value="F:DNA binding"/>
    <property type="evidence" value="ECO:0007669"/>
    <property type="project" value="UniProtKB-KW"/>
</dbReference>
<feature type="domain" description="HRDC" evidence="17">
    <location>
        <begin position="540"/>
        <end position="620"/>
    </location>
</feature>
<evidence type="ECO:0000256" key="1">
    <source>
        <dbReference type="ARBA" id="ARBA00001946"/>
    </source>
</evidence>
<dbReference type="CDD" id="cd18794">
    <property type="entry name" value="SF2_C_RecQ"/>
    <property type="match status" value="1"/>
</dbReference>
<dbReference type="GO" id="GO:0006310">
    <property type="term" value="P:DNA recombination"/>
    <property type="evidence" value="ECO:0007669"/>
    <property type="project" value="UniProtKB-UniRule"/>
</dbReference>
<dbReference type="Pfam" id="PF00570">
    <property type="entry name" value="HRDC"/>
    <property type="match status" value="1"/>
</dbReference>
<keyword evidence="9" id="KW-0862">Zinc</keyword>
<evidence type="ECO:0000256" key="16">
    <source>
        <dbReference type="NCBIfam" id="TIGR01389"/>
    </source>
</evidence>
<keyword evidence="5" id="KW-0547">Nucleotide-binding</keyword>
<proteinExistence type="inferred from homology"/>
<dbReference type="Gene3D" id="1.10.10.1390">
    <property type="entry name" value="ATP-dependent DNA helicase RecQ"/>
    <property type="match status" value="1"/>
</dbReference>
<keyword evidence="10" id="KW-0067">ATP-binding</keyword>
<reference evidence="21" key="1">
    <citation type="submission" date="2020-10" db="EMBL/GenBank/DDBJ databases">
        <authorList>
            <person name="Gilroy R."/>
        </authorList>
    </citation>
    <scope>NUCLEOTIDE SEQUENCE</scope>
    <source>
        <strain evidence="21">B3-1481</strain>
    </source>
</reference>
<comment type="similarity">
    <text evidence="3">Belongs to the helicase family. RecQ subfamily.</text>
</comment>
<dbReference type="Gene3D" id="1.10.150.80">
    <property type="entry name" value="HRDC domain"/>
    <property type="match status" value="1"/>
</dbReference>
<keyword evidence="8 21" id="KW-0347">Helicase</keyword>
<dbReference type="InterPro" id="IPR027417">
    <property type="entry name" value="P-loop_NTPase"/>
</dbReference>
<dbReference type="InterPro" id="IPR044876">
    <property type="entry name" value="HRDC_dom_sf"/>
</dbReference>
<protein>
    <recommendedName>
        <fullName evidence="16">DNA helicase RecQ</fullName>
        <ecNumber evidence="16">5.6.2.4</ecNumber>
    </recommendedName>
</protein>
<evidence type="ECO:0000256" key="14">
    <source>
        <dbReference type="ARBA" id="ARBA00023235"/>
    </source>
</evidence>
<dbReference type="Pfam" id="PF16124">
    <property type="entry name" value="RecQ_Zn_bind"/>
    <property type="match status" value="1"/>
</dbReference>
<evidence type="ECO:0000259" key="19">
    <source>
        <dbReference type="PROSITE" id="PS51193"/>
    </source>
</evidence>
<dbReference type="GO" id="GO:0030894">
    <property type="term" value="C:replisome"/>
    <property type="evidence" value="ECO:0007669"/>
    <property type="project" value="TreeGrafter"/>
</dbReference>
<gene>
    <name evidence="21" type="primary">recQ</name>
    <name evidence="21" type="ORF">IAB76_06250</name>
</gene>
<evidence type="ECO:0000256" key="10">
    <source>
        <dbReference type="ARBA" id="ARBA00022840"/>
    </source>
</evidence>
<dbReference type="InterPro" id="IPR014001">
    <property type="entry name" value="Helicase_ATP-bd"/>
</dbReference>
<dbReference type="PROSITE" id="PS51194">
    <property type="entry name" value="HELICASE_CTER"/>
    <property type="match status" value="1"/>
</dbReference>
<evidence type="ECO:0000256" key="4">
    <source>
        <dbReference type="ARBA" id="ARBA00022723"/>
    </source>
</evidence>
<dbReference type="InterPro" id="IPR006293">
    <property type="entry name" value="DNA_helicase_ATP-dep_RecQ_bac"/>
</dbReference>
<organism evidence="21 22">
    <name type="scientific">Candidatus Cryptobacteroides avistercoris</name>
    <dbReference type="NCBI Taxonomy" id="2840758"/>
    <lineage>
        <taxon>Bacteria</taxon>
        <taxon>Pseudomonadati</taxon>
        <taxon>Bacteroidota</taxon>
        <taxon>Bacteroidia</taxon>
        <taxon>Bacteroidales</taxon>
        <taxon>Candidatus Cryptobacteroides</taxon>
    </lineage>
</organism>
<keyword evidence="13" id="KW-0234">DNA repair</keyword>
<dbReference type="AlphaFoldDB" id="A0A9D9NP71"/>
<evidence type="ECO:0000259" key="18">
    <source>
        <dbReference type="PROSITE" id="PS51192"/>
    </source>
</evidence>
<dbReference type="InterPro" id="IPR048671">
    <property type="entry name" value="RecQ-1-like_HTH"/>
</dbReference>
<keyword evidence="6" id="KW-0227">DNA damage</keyword>
<dbReference type="GO" id="GO:0006260">
    <property type="term" value="P:DNA replication"/>
    <property type="evidence" value="ECO:0007669"/>
    <property type="project" value="InterPro"/>
</dbReference>
<dbReference type="FunFam" id="3.40.50.300:FF:000156">
    <property type="entry name" value="ATP-dependent DNA helicase recQ"/>
    <property type="match status" value="1"/>
</dbReference>
<keyword evidence="11" id="KW-0238">DNA-binding</keyword>
<comment type="cofactor">
    <cofactor evidence="1">
        <name>Mg(2+)</name>
        <dbReference type="ChEBI" id="CHEBI:18420"/>
    </cofactor>
</comment>
<dbReference type="SUPFAM" id="SSF47819">
    <property type="entry name" value="HRDC-like"/>
    <property type="match status" value="1"/>
</dbReference>
<keyword evidence="14" id="KW-0413">Isomerase</keyword>
<dbReference type="InterPro" id="IPR036388">
    <property type="entry name" value="WH-like_DNA-bd_sf"/>
</dbReference>
<evidence type="ECO:0000313" key="21">
    <source>
        <dbReference type="EMBL" id="MBO8480691.1"/>
    </source>
</evidence>
<feature type="domain" description="Helicase ATP-binding" evidence="19">
    <location>
        <begin position="7"/>
        <end position="368"/>
    </location>
</feature>
<dbReference type="GO" id="GO:0016787">
    <property type="term" value="F:hydrolase activity"/>
    <property type="evidence" value="ECO:0007669"/>
    <property type="project" value="UniProtKB-KW"/>
</dbReference>
<dbReference type="InterPro" id="IPR014013">
    <property type="entry name" value="Helic_SF1/SF2_ATP-bd_DinG/Rad3"/>
</dbReference>
<comment type="cofactor">
    <cofactor evidence="2">
        <name>Zn(2+)</name>
        <dbReference type="ChEBI" id="CHEBI:29105"/>
    </cofactor>
</comment>
<keyword evidence="7 21" id="KW-0378">Hydrolase</keyword>
<comment type="caution">
    <text evidence="21">The sequence shown here is derived from an EMBL/GenBank/DDBJ whole genome shotgun (WGS) entry which is preliminary data.</text>
</comment>
<name>A0A9D9NP71_9BACT</name>
<dbReference type="NCBIfam" id="TIGR01389">
    <property type="entry name" value="recQ"/>
    <property type="match status" value="1"/>
</dbReference>
<evidence type="ECO:0000256" key="8">
    <source>
        <dbReference type="ARBA" id="ARBA00022806"/>
    </source>
</evidence>
<dbReference type="Pfam" id="PF00270">
    <property type="entry name" value="DEAD"/>
    <property type="match status" value="1"/>
</dbReference>
<dbReference type="Pfam" id="PF09382">
    <property type="entry name" value="RQC"/>
    <property type="match status" value="1"/>
</dbReference>
<dbReference type="GO" id="GO:0043590">
    <property type="term" value="C:bacterial nucleoid"/>
    <property type="evidence" value="ECO:0007669"/>
    <property type="project" value="TreeGrafter"/>
</dbReference>
<dbReference type="InterPro" id="IPR004589">
    <property type="entry name" value="DNA_helicase_ATP-dep_RecQ"/>
</dbReference>
<dbReference type="Pfam" id="PF21220">
    <property type="entry name" value="RecQ-1-like_HTH"/>
    <property type="match status" value="1"/>
</dbReference>
<sequence>MKADSDLIRVTLKNFFGYDSFKGDQEKIIKHLTGGGDCFVLMPTGGGKSLCYQLPALVMSGTAIVISPLIALMKNQVDLLRGFVNGDESVAHFLNSSLSRQQLDEVREDLLSGRTKLLYVAPESLTKEENVALLKEIEISFYAVDEAHCISEWGHDFRPEYRRIRAIVDQIGRKPIIALTATATPKVQSDILRTLGIPDAEVFRSSFNRPNLYYEVRDKVEPEKDIVKFIRQNPGKSGIIYCLSRKKVEELASLLGINGIKALPYHAGLDAKTRAENQDKFLMEEIDVIVATIAFGMGIDKPDVRFVIHYDIPKSIESYYQETGRAGRDGQEGLCIAYYSYKDIQKLEKYMQGKPVAEQEIGRQLLAEVTAYAESSQCRRKLLLNYFGENYEEDNCHCCDNCLHPRPTFDGRREMKLALELVEALPEHFKIEHLANILAGVSNSMIKSYKHDELDFFGAGADHSVKFWCAVLHQGIIAHLLEKEIEAYGLIHVTELGRRFLKEPWELRLVEDRVFVGGADLDDDDEEAAAAASAMKSGGGAGDPVLLAMLKDLRKDLSKRLKLQPWIIFGDPALEDMSISYPVTLDELRNCQGVGDGKARKFGKEFVDLIRKYVDENDIERPDDFVIKSAPNKSAAKVAIIQSIDRHMSLEDIASARGMDMDELMGEIEAIVASGMKLNLDYYIEENLDEDIVEDIYNYFRNDAVSDDVQAAVEALGPDYYEIEVRLVRIKFLCEIAS</sequence>
<evidence type="ECO:0000259" key="17">
    <source>
        <dbReference type="PROSITE" id="PS50967"/>
    </source>
</evidence>
<evidence type="ECO:0000256" key="7">
    <source>
        <dbReference type="ARBA" id="ARBA00022801"/>
    </source>
</evidence>
<evidence type="ECO:0000256" key="6">
    <source>
        <dbReference type="ARBA" id="ARBA00022763"/>
    </source>
</evidence>
<dbReference type="GO" id="GO:0043138">
    <property type="term" value="F:3'-5' DNA helicase activity"/>
    <property type="evidence" value="ECO:0007669"/>
    <property type="project" value="UniProtKB-EC"/>
</dbReference>
<dbReference type="PROSITE" id="PS50967">
    <property type="entry name" value="HRDC"/>
    <property type="match status" value="1"/>
</dbReference>
<dbReference type="InterPro" id="IPR002121">
    <property type="entry name" value="HRDC_dom"/>
</dbReference>
<dbReference type="InterPro" id="IPR036390">
    <property type="entry name" value="WH_DNA-bd_sf"/>
</dbReference>
<dbReference type="InterPro" id="IPR018982">
    <property type="entry name" value="RQC_domain"/>
</dbReference>
<keyword evidence="4" id="KW-0479">Metal-binding</keyword>
<dbReference type="InterPro" id="IPR032284">
    <property type="entry name" value="RecQ_Zn-bd"/>
</dbReference>
<evidence type="ECO:0000256" key="13">
    <source>
        <dbReference type="ARBA" id="ARBA00023204"/>
    </source>
</evidence>
<evidence type="ECO:0000256" key="5">
    <source>
        <dbReference type="ARBA" id="ARBA00022741"/>
    </source>
</evidence>
<dbReference type="GO" id="GO:0009432">
    <property type="term" value="P:SOS response"/>
    <property type="evidence" value="ECO:0007669"/>
    <property type="project" value="UniProtKB-UniRule"/>
</dbReference>
<dbReference type="SUPFAM" id="SSF46785">
    <property type="entry name" value="Winged helix' DNA-binding domain"/>
    <property type="match status" value="1"/>
</dbReference>
<dbReference type="SMART" id="SM00341">
    <property type="entry name" value="HRDC"/>
    <property type="match status" value="1"/>
</dbReference>
<feature type="domain" description="Helicase ATP-binding" evidence="18">
    <location>
        <begin position="29"/>
        <end position="201"/>
    </location>
</feature>
<dbReference type="PROSITE" id="PS51193">
    <property type="entry name" value="HELICASE_ATP_BIND_2"/>
    <property type="match status" value="1"/>
</dbReference>
<dbReference type="EMBL" id="JADILW010000088">
    <property type="protein sequence ID" value="MBO8480691.1"/>
    <property type="molecule type" value="Genomic_DNA"/>
</dbReference>
<evidence type="ECO:0000256" key="2">
    <source>
        <dbReference type="ARBA" id="ARBA00001947"/>
    </source>
</evidence>
<dbReference type="GO" id="GO:0005524">
    <property type="term" value="F:ATP binding"/>
    <property type="evidence" value="ECO:0007669"/>
    <property type="project" value="UniProtKB-KW"/>
</dbReference>
<dbReference type="InterPro" id="IPR001650">
    <property type="entry name" value="Helicase_C-like"/>
</dbReference>
<evidence type="ECO:0000256" key="9">
    <source>
        <dbReference type="ARBA" id="ARBA00022833"/>
    </source>
</evidence>
<dbReference type="PROSITE" id="PS51192">
    <property type="entry name" value="HELICASE_ATP_BIND_1"/>
    <property type="match status" value="1"/>
</dbReference>
<dbReference type="CDD" id="cd17920">
    <property type="entry name" value="DEXHc_RecQ"/>
    <property type="match status" value="1"/>
</dbReference>
<dbReference type="FunFam" id="3.40.50.300:FF:001051">
    <property type="entry name" value="ATP-dependent DNA helicase RecQ"/>
    <property type="match status" value="1"/>
</dbReference>
<evidence type="ECO:0000256" key="11">
    <source>
        <dbReference type="ARBA" id="ARBA00023125"/>
    </source>
</evidence>
<evidence type="ECO:0000256" key="12">
    <source>
        <dbReference type="ARBA" id="ARBA00023172"/>
    </source>
</evidence>
<dbReference type="SMART" id="SM00487">
    <property type="entry name" value="DEXDc"/>
    <property type="match status" value="1"/>
</dbReference>
<feature type="domain" description="Helicase C-terminal" evidence="20">
    <location>
        <begin position="222"/>
        <end position="373"/>
    </location>
</feature>
<dbReference type="PANTHER" id="PTHR13710">
    <property type="entry name" value="DNA HELICASE RECQ FAMILY MEMBER"/>
    <property type="match status" value="1"/>
</dbReference>
<evidence type="ECO:0000313" key="22">
    <source>
        <dbReference type="Proteomes" id="UP000823769"/>
    </source>
</evidence>
<dbReference type="Pfam" id="PF00271">
    <property type="entry name" value="Helicase_C"/>
    <property type="match status" value="1"/>
</dbReference>
<dbReference type="Gene3D" id="1.10.10.10">
    <property type="entry name" value="Winged helix-like DNA-binding domain superfamily/Winged helix DNA-binding domain"/>
    <property type="match status" value="1"/>
</dbReference>
<evidence type="ECO:0000256" key="15">
    <source>
        <dbReference type="ARBA" id="ARBA00034617"/>
    </source>
</evidence>
<dbReference type="InterPro" id="IPR010997">
    <property type="entry name" value="HRDC-like_sf"/>
</dbReference>